<keyword evidence="2" id="KW-1185">Reference proteome</keyword>
<accession>A0A840XV15</accession>
<evidence type="ECO:0000313" key="1">
    <source>
        <dbReference type="EMBL" id="MBB5691736.1"/>
    </source>
</evidence>
<name>A0A840XV15_9PROT</name>
<dbReference type="RefSeq" id="WP_272872853.1">
    <property type="nucleotide sequence ID" value="NZ_JAAEDJ010000022.1"/>
</dbReference>
<proteinExistence type="predicted"/>
<comment type="caution">
    <text evidence="1">The sequence shown here is derived from an EMBL/GenBank/DDBJ whole genome shotgun (WGS) entry which is preliminary data.</text>
</comment>
<reference evidence="1 2" key="1">
    <citation type="submission" date="2020-08" db="EMBL/GenBank/DDBJ databases">
        <title>Genomic Encyclopedia of Type Strains, Phase IV (KMG-IV): sequencing the most valuable type-strain genomes for metagenomic binning, comparative biology and taxonomic classification.</title>
        <authorList>
            <person name="Goeker M."/>
        </authorList>
    </citation>
    <scope>NUCLEOTIDE SEQUENCE [LARGE SCALE GENOMIC DNA]</scope>
    <source>
        <strain evidence="1 2">DSM 25895</strain>
    </source>
</reference>
<sequence length="42" mass="4472">MTRRASLFLIASLAVLGWVSVGLGLALTWVAGRFVAQLLGWA</sequence>
<evidence type="ECO:0000313" key="2">
    <source>
        <dbReference type="Proteomes" id="UP000562254"/>
    </source>
</evidence>
<dbReference type="AlphaFoldDB" id="A0A840XV15"/>
<gene>
    <name evidence="1" type="ORF">FHS88_003897</name>
</gene>
<organism evidence="1 2">
    <name type="scientific">Neoroseomonas alkaliterrae</name>
    <dbReference type="NCBI Taxonomy" id="1452450"/>
    <lineage>
        <taxon>Bacteria</taxon>
        <taxon>Pseudomonadati</taxon>
        <taxon>Pseudomonadota</taxon>
        <taxon>Alphaproteobacteria</taxon>
        <taxon>Acetobacterales</taxon>
        <taxon>Acetobacteraceae</taxon>
        <taxon>Neoroseomonas</taxon>
    </lineage>
</organism>
<protein>
    <submittedName>
        <fullName evidence="1">Uncharacterized protein</fullName>
    </submittedName>
</protein>
<dbReference type="EMBL" id="JACIJE010000016">
    <property type="protein sequence ID" value="MBB5691736.1"/>
    <property type="molecule type" value="Genomic_DNA"/>
</dbReference>
<dbReference type="Proteomes" id="UP000562254">
    <property type="component" value="Unassembled WGS sequence"/>
</dbReference>